<dbReference type="PROSITE" id="PS50092">
    <property type="entry name" value="TSP1"/>
    <property type="match status" value="2"/>
</dbReference>
<dbReference type="Proteomes" id="UP001266305">
    <property type="component" value="Unassembled WGS sequence"/>
</dbReference>
<reference evidence="4 5" key="1">
    <citation type="submission" date="2023-05" db="EMBL/GenBank/DDBJ databases">
        <title>B98-5 Cell Line De Novo Hybrid Assembly: An Optical Mapping Approach.</title>
        <authorList>
            <person name="Kananen K."/>
            <person name="Auerbach J.A."/>
            <person name="Kautto E."/>
            <person name="Blachly J.S."/>
        </authorList>
    </citation>
    <scope>NUCLEOTIDE SEQUENCE [LARGE SCALE GENOMIC DNA]</scope>
    <source>
        <strain evidence="4">B95-8</strain>
        <tissue evidence="4">Cell line</tissue>
    </source>
</reference>
<keyword evidence="3" id="KW-0732">Signal</keyword>
<evidence type="ECO:0000313" key="5">
    <source>
        <dbReference type="Proteomes" id="UP001266305"/>
    </source>
</evidence>
<sequence>MKLDLNLLGVFIFVWLGLSPPLCISDPIWTCLSQACLCSSLSPSVLAHGSPWPGTFCLGPASLGLSLGLFRDLTLAGVAEGLMPSLTHASRGHTCGPVCGVCPHTSLCPQCSRSCGGGSSVRDVQCVDTRDLRPLRPFHCQPGPAKPRTHRPCGAQPCLSWAPSRGSARSLGHVLCERLAALQPRGLSPLFSWPSPLQETIPQMRVGFEYRVGSRHGTRPSQEALKVGLGARSGQSGTGHRDGFPVEVSLPLMLRWPRETLLPPHSPQCSAPCGGGVQRRLVKCVNTQTGLPEEDSDQCGHEAWPESSRPCGIEDCKPIQLPRESLNPWLSAKSPGSAPLLVLRSLLYLLLDSPHSGSERPLPCLDTLPLTGVAFLPQIPLPQGPEAVPPPCPACHQHAPSQHLRALLCAA</sequence>
<feature type="signal peptide" evidence="3">
    <location>
        <begin position="1"/>
        <end position="25"/>
    </location>
</feature>
<dbReference type="Pfam" id="PF19030">
    <property type="entry name" value="TSP1_ADAMTS"/>
    <property type="match status" value="2"/>
</dbReference>
<evidence type="ECO:0000313" key="4">
    <source>
        <dbReference type="EMBL" id="KAK2107909.1"/>
    </source>
</evidence>
<evidence type="ECO:0000256" key="2">
    <source>
        <dbReference type="ARBA" id="ARBA00022525"/>
    </source>
</evidence>
<keyword evidence="5" id="KW-1185">Reference proteome</keyword>
<dbReference type="InterPro" id="IPR036383">
    <property type="entry name" value="TSP1_rpt_sf"/>
</dbReference>
<comment type="subcellular location">
    <subcellularLocation>
        <location evidence="1">Secreted</location>
    </subcellularLocation>
</comment>
<keyword evidence="2" id="KW-0964">Secreted</keyword>
<dbReference type="InterPro" id="IPR000884">
    <property type="entry name" value="TSP1_rpt"/>
</dbReference>
<comment type="caution">
    <text evidence="4">The sequence shown here is derived from an EMBL/GenBank/DDBJ whole genome shotgun (WGS) entry which is preliminary data.</text>
</comment>
<evidence type="ECO:0000256" key="3">
    <source>
        <dbReference type="SAM" id="SignalP"/>
    </source>
</evidence>
<protein>
    <submittedName>
        <fullName evidence="4">Uncharacterized protein</fullName>
    </submittedName>
</protein>
<feature type="chain" id="PRO_5046421733" evidence="3">
    <location>
        <begin position="26"/>
        <end position="411"/>
    </location>
</feature>
<dbReference type="EMBL" id="JASSZA010000006">
    <property type="protein sequence ID" value="KAK2107909.1"/>
    <property type="molecule type" value="Genomic_DNA"/>
</dbReference>
<dbReference type="PANTHER" id="PTHR13723">
    <property type="entry name" value="ADAMTS A DISINTEGRIN AND METALLOPROTEASE WITH THROMBOSPONDIN MOTIFS PROTEASE"/>
    <property type="match status" value="1"/>
</dbReference>
<organism evidence="4 5">
    <name type="scientific">Saguinus oedipus</name>
    <name type="common">Cotton-top tamarin</name>
    <name type="synonym">Oedipomidas oedipus</name>
    <dbReference type="NCBI Taxonomy" id="9490"/>
    <lineage>
        <taxon>Eukaryota</taxon>
        <taxon>Metazoa</taxon>
        <taxon>Chordata</taxon>
        <taxon>Craniata</taxon>
        <taxon>Vertebrata</taxon>
        <taxon>Euteleostomi</taxon>
        <taxon>Mammalia</taxon>
        <taxon>Eutheria</taxon>
        <taxon>Euarchontoglires</taxon>
        <taxon>Primates</taxon>
        <taxon>Haplorrhini</taxon>
        <taxon>Platyrrhini</taxon>
        <taxon>Cebidae</taxon>
        <taxon>Callitrichinae</taxon>
        <taxon>Saguinus</taxon>
    </lineage>
</organism>
<dbReference type="InterPro" id="IPR050439">
    <property type="entry name" value="ADAMTS_ADAMTS-like"/>
</dbReference>
<gene>
    <name evidence="4" type="ORF">P7K49_013074</name>
</gene>
<dbReference type="SUPFAM" id="SSF82895">
    <property type="entry name" value="TSP-1 type 1 repeat"/>
    <property type="match status" value="1"/>
</dbReference>
<accession>A0ABQ9VEV5</accession>
<name>A0ABQ9VEV5_SAGOE</name>
<evidence type="ECO:0000256" key="1">
    <source>
        <dbReference type="ARBA" id="ARBA00004613"/>
    </source>
</evidence>
<proteinExistence type="predicted"/>
<dbReference type="Gene3D" id="2.20.100.10">
    <property type="entry name" value="Thrombospondin type-1 (TSP1) repeat"/>
    <property type="match status" value="1"/>
</dbReference>